<gene>
    <name evidence="4" type="ORF">KIN_07420</name>
</gene>
<comment type="subcellular location">
    <subcellularLocation>
        <location evidence="1">Secreted</location>
    </subcellularLocation>
</comment>
<reference evidence="4 5" key="1">
    <citation type="submission" date="2019-12" db="EMBL/GenBank/DDBJ databases">
        <title>Litoreibacter badius sp. nov., a novel bacteriochlorophyll a-containing bacterium in the genus Litoreibacter.</title>
        <authorList>
            <person name="Kanamuro M."/>
            <person name="Takabe Y."/>
            <person name="Mori K."/>
            <person name="Takaichi S."/>
            <person name="Hanada S."/>
        </authorList>
    </citation>
    <scope>NUCLEOTIDE SEQUENCE [LARGE SCALE GENOMIC DNA]</scope>
    <source>
        <strain evidence="4 5">K6</strain>
    </source>
</reference>
<name>A0A6N6JEF1_9RHOB</name>
<dbReference type="InterPro" id="IPR019791">
    <property type="entry name" value="Haem_peroxidase_animal"/>
</dbReference>
<comment type="caution">
    <text evidence="4">The sequence shown here is derived from an EMBL/GenBank/DDBJ whole genome shotgun (WGS) entry which is preliminary data.</text>
</comment>
<proteinExistence type="predicted"/>
<evidence type="ECO:0000313" key="5">
    <source>
        <dbReference type="Proteomes" id="UP000436822"/>
    </source>
</evidence>
<dbReference type="CDD" id="cd09819">
    <property type="entry name" value="An_peroxidase_bacterial_1"/>
    <property type="match status" value="1"/>
</dbReference>
<sequence length="590" mass="64888">MLLLPGHGTTAVPDGDAHTYPAGKGMSVSYACGYSCPEDYPTEPEFGRFAYFFPDGDGIPVSADTTRHLDDLADAMVQAPQDEIENSSIPPVFTYFGQFIDHDITANTDRETGFSIIDTQVVTPVARGEVSKKLQNLRAGTLNLDSVHGGGPVQGPLAKKLDEALRFPADRSKLWAGKVSPGPIGTVPFPADPDDEARDLLRVSRLIEGNGSPLSEADLRALPDDLRKMFIKEDDSLNLQRAIIGDMRNDENLAVAQFHLAVIRLHNRIIDHAHEHPDAPNGDADALFNWGRKMTSWHYQWLVANAYLPAICDADTLVDVMEAGPRVYNDFLDKNRPSDPSLLPLPLEFSVAGFRFGHTMVRDAYDWNRFFGRPHGDPVLDQADFPLLFQFTGNGGMRGAPSLPDHWPIEWDRFVHPPTADAPDRSARRIDTNIAIPLGAMVNENPGINGRMAHLASRNLRRGLRLNLPSAQACLQKLRDTYSISLPELSEAQLTSGTTGDAIRTGNFVEHTPLWFYILKEAEELGKNGQLGPLGSRIVADTLMGLIANDPQSYWNATARPGDWHPNDGVKPDGVVIDSVAKMMEATRLL</sequence>
<dbReference type="GO" id="GO:0020037">
    <property type="term" value="F:heme binding"/>
    <property type="evidence" value="ECO:0007669"/>
    <property type="project" value="InterPro"/>
</dbReference>
<dbReference type="OrthoDB" id="105077at2"/>
<accession>A0A6N6JEF1</accession>
<evidence type="ECO:0000313" key="4">
    <source>
        <dbReference type="EMBL" id="GFE63668.1"/>
    </source>
</evidence>
<dbReference type="AlphaFoldDB" id="A0A6N6JEF1"/>
<dbReference type="InterPro" id="IPR010255">
    <property type="entry name" value="Haem_peroxidase_sf"/>
</dbReference>
<dbReference type="GO" id="GO:0005576">
    <property type="term" value="C:extracellular region"/>
    <property type="evidence" value="ECO:0007669"/>
    <property type="project" value="UniProtKB-SubCell"/>
</dbReference>
<keyword evidence="2" id="KW-0964">Secreted</keyword>
<keyword evidence="5" id="KW-1185">Reference proteome</keyword>
<dbReference type="GO" id="GO:0004601">
    <property type="term" value="F:peroxidase activity"/>
    <property type="evidence" value="ECO:0007669"/>
    <property type="project" value="InterPro"/>
</dbReference>
<dbReference type="Pfam" id="PF03098">
    <property type="entry name" value="An_peroxidase"/>
    <property type="match status" value="1"/>
</dbReference>
<dbReference type="Proteomes" id="UP000436822">
    <property type="component" value="Unassembled WGS sequence"/>
</dbReference>
<evidence type="ECO:0000256" key="1">
    <source>
        <dbReference type="ARBA" id="ARBA00004613"/>
    </source>
</evidence>
<dbReference type="RefSeq" id="WP_159804582.1">
    <property type="nucleotide sequence ID" value="NZ_BLJE01000001.1"/>
</dbReference>
<evidence type="ECO:0000256" key="3">
    <source>
        <dbReference type="ARBA" id="ARBA00023180"/>
    </source>
</evidence>
<dbReference type="SUPFAM" id="SSF48113">
    <property type="entry name" value="Heme-dependent peroxidases"/>
    <property type="match status" value="1"/>
</dbReference>
<dbReference type="GO" id="GO:0006979">
    <property type="term" value="P:response to oxidative stress"/>
    <property type="evidence" value="ECO:0007669"/>
    <property type="project" value="InterPro"/>
</dbReference>
<keyword evidence="3" id="KW-0325">Glycoprotein</keyword>
<protein>
    <recommendedName>
        <fullName evidence="6">Animal haem peroxidase</fullName>
    </recommendedName>
</protein>
<dbReference type="EMBL" id="BLJE01000001">
    <property type="protein sequence ID" value="GFE63668.1"/>
    <property type="molecule type" value="Genomic_DNA"/>
</dbReference>
<dbReference type="PANTHER" id="PTHR11475:SF4">
    <property type="entry name" value="CHORION PEROXIDASE"/>
    <property type="match status" value="1"/>
</dbReference>
<evidence type="ECO:0000256" key="2">
    <source>
        <dbReference type="ARBA" id="ARBA00022525"/>
    </source>
</evidence>
<dbReference type="Gene3D" id="1.10.640.10">
    <property type="entry name" value="Haem peroxidase domain superfamily, animal type"/>
    <property type="match status" value="1"/>
</dbReference>
<organism evidence="4 5">
    <name type="scientific">Litoreibacter roseus</name>
    <dbReference type="NCBI Taxonomy" id="2601869"/>
    <lineage>
        <taxon>Bacteria</taxon>
        <taxon>Pseudomonadati</taxon>
        <taxon>Pseudomonadota</taxon>
        <taxon>Alphaproteobacteria</taxon>
        <taxon>Rhodobacterales</taxon>
        <taxon>Roseobacteraceae</taxon>
        <taxon>Litoreibacter</taxon>
    </lineage>
</organism>
<dbReference type="PROSITE" id="PS50292">
    <property type="entry name" value="PEROXIDASE_3"/>
    <property type="match status" value="1"/>
</dbReference>
<dbReference type="InterPro" id="IPR037120">
    <property type="entry name" value="Haem_peroxidase_sf_animal"/>
</dbReference>
<dbReference type="PANTHER" id="PTHR11475">
    <property type="entry name" value="OXIDASE/PEROXIDASE"/>
    <property type="match status" value="1"/>
</dbReference>
<evidence type="ECO:0008006" key="6">
    <source>
        <dbReference type="Google" id="ProtNLM"/>
    </source>
</evidence>